<reference evidence="2 3" key="1">
    <citation type="submission" date="2015-09" db="EMBL/GenBank/DDBJ databases">
        <title>Host preference determinants of Valsa canker pathogens revealed by comparative genomics.</title>
        <authorList>
            <person name="Yin Z."/>
            <person name="Huang L."/>
        </authorList>
    </citation>
    <scope>NUCLEOTIDE SEQUENCE [LARGE SCALE GENOMIC DNA]</scope>
    <source>
        <strain evidence="2 3">SXYLt</strain>
    </source>
</reference>
<dbReference type="AlphaFoldDB" id="A0A423VRH2"/>
<keyword evidence="1" id="KW-0732">Signal</keyword>
<gene>
    <name evidence="2" type="ORF">VPNG_08870</name>
</gene>
<comment type="caution">
    <text evidence="2">The sequence shown here is derived from an EMBL/GenBank/DDBJ whole genome shotgun (WGS) entry which is preliminary data.</text>
</comment>
<keyword evidence="3" id="KW-1185">Reference proteome</keyword>
<sequence>MRFNTATAFTLLALASCALGLITPPMAARDSLEVRTDGSGLAFKRTIATREEDDPDSEDED</sequence>
<accession>A0A423VRH2</accession>
<dbReference type="InParanoid" id="A0A423VRH2"/>
<dbReference type="PROSITE" id="PS51257">
    <property type="entry name" value="PROKAR_LIPOPROTEIN"/>
    <property type="match status" value="1"/>
</dbReference>
<dbReference type="EMBL" id="LKEB01000079">
    <property type="protein sequence ID" value="ROV93658.1"/>
    <property type="molecule type" value="Genomic_DNA"/>
</dbReference>
<evidence type="ECO:0000313" key="2">
    <source>
        <dbReference type="EMBL" id="ROV93658.1"/>
    </source>
</evidence>
<name>A0A423VRH2_9PEZI</name>
<feature type="signal peptide" evidence="1">
    <location>
        <begin position="1"/>
        <end position="20"/>
    </location>
</feature>
<protein>
    <submittedName>
        <fullName evidence="2">Uncharacterized protein</fullName>
    </submittedName>
</protein>
<proteinExistence type="predicted"/>
<dbReference type="Proteomes" id="UP000285146">
    <property type="component" value="Unassembled WGS sequence"/>
</dbReference>
<evidence type="ECO:0000313" key="3">
    <source>
        <dbReference type="Proteomes" id="UP000285146"/>
    </source>
</evidence>
<organism evidence="2 3">
    <name type="scientific">Cytospora leucostoma</name>
    <dbReference type="NCBI Taxonomy" id="1230097"/>
    <lineage>
        <taxon>Eukaryota</taxon>
        <taxon>Fungi</taxon>
        <taxon>Dikarya</taxon>
        <taxon>Ascomycota</taxon>
        <taxon>Pezizomycotina</taxon>
        <taxon>Sordariomycetes</taxon>
        <taxon>Sordariomycetidae</taxon>
        <taxon>Diaporthales</taxon>
        <taxon>Cytosporaceae</taxon>
        <taxon>Cytospora</taxon>
    </lineage>
</organism>
<feature type="chain" id="PRO_5019447982" evidence="1">
    <location>
        <begin position="21"/>
        <end position="61"/>
    </location>
</feature>
<evidence type="ECO:0000256" key="1">
    <source>
        <dbReference type="SAM" id="SignalP"/>
    </source>
</evidence>